<evidence type="ECO:0000256" key="1">
    <source>
        <dbReference type="SAM" id="SignalP"/>
    </source>
</evidence>
<accession>A0A3D9H3P8</accession>
<protein>
    <submittedName>
        <fullName evidence="2">Uncharacterized protein</fullName>
    </submittedName>
</protein>
<organism evidence="2 3">
    <name type="scientific">Winogradskyella eximia</name>
    <dbReference type="NCBI Taxonomy" id="262006"/>
    <lineage>
        <taxon>Bacteria</taxon>
        <taxon>Pseudomonadati</taxon>
        <taxon>Bacteroidota</taxon>
        <taxon>Flavobacteriia</taxon>
        <taxon>Flavobacteriales</taxon>
        <taxon>Flavobacteriaceae</taxon>
        <taxon>Winogradskyella</taxon>
    </lineage>
</organism>
<dbReference type="RefSeq" id="WP_115817488.1">
    <property type="nucleotide sequence ID" value="NZ_QRDV01000004.1"/>
</dbReference>
<dbReference type="AlphaFoldDB" id="A0A3D9H3P8"/>
<keyword evidence="3" id="KW-1185">Reference proteome</keyword>
<evidence type="ECO:0000313" key="2">
    <source>
        <dbReference type="EMBL" id="RED44092.1"/>
    </source>
</evidence>
<sequence length="208" mass="23686">MKNTITIVLLLLCNGLTFAQDNAKKKLETKSMFEVQVDSKTYELEEGNELDIDGELKNPKISIKLLGYKKFNAGNLSFEYPSNFSFEVEKSEAYRNWTLDGNNYVIMIFDIDGASQVKDFIDNMIIQFGKENCKTKDIQSQLGEKMLSGIQLNVELVGQKLSIEFYKYSTGENNSKYIAFQDSLEEDGSATVEGKMTFEMINTSIQYK</sequence>
<dbReference type="EMBL" id="QRDV01000004">
    <property type="protein sequence ID" value="RED44092.1"/>
    <property type="molecule type" value="Genomic_DNA"/>
</dbReference>
<proteinExistence type="predicted"/>
<dbReference type="Proteomes" id="UP000256980">
    <property type="component" value="Unassembled WGS sequence"/>
</dbReference>
<comment type="caution">
    <text evidence="2">The sequence shown here is derived from an EMBL/GenBank/DDBJ whole genome shotgun (WGS) entry which is preliminary data.</text>
</comment>
<feature type="signal peptide" evidence="1">
    <location>
        <begin position="1"/>
        <end position="19"/>
    </location>
</feature>
<name>A0A3D9H3P8_9FLAO</name>
<gene>
    <name evidence="2" type="ORF">DFQ10_104285</name>
</gene>
<keyword evidence="1" id="KW-0732">Signal</keyword>
<evidence type="ECO:0000313" key="3">
    <source>
        <dbReference type="Proteomes" id="UP000256980"/>
    </source>
</evidence>
<dbReference type="OrthoDB" id="1436160at2"/>
<feature type="chain" id="PRO_5017571057" evidence="1">
    <location>
        <begin position="20"/>
        <end position="208"/>
    </location>
</feature>
<reference evidence="2 3" key="1">
    <citation type="submission" date="2018-07" db="EMBL/GenBank/DDBJ databases">
        <title>Genomic Encyclopedia of Type Strains, Phase III (KMG-III): the genomes of soil and plant-associated and newly described type strains.</title>
        <authorList>
            <person name="Whitman W."/>
        </authorList>
    </citation>
    <scope>NUCLEOTIDE SEQUENCE [LARGE SCALE GENOMIC DNA]</scope>
    <source>
        <strain evidence="2 3">CECT 7946</strain>
    </source>
</reference>